<protein>
    <submittedName>
        <fullName evidence="1">Uncharacterized protein</fullName>
    </submittedName>
</protein>
<accession>A0A5B7FP38</accession>
<dbReference type="EMBL" id="VSRR010007621">
    <property type="protein sequence ID" value="MPC47216.1"/>
    <property type="molecule type" value="Genomic_DNA"/>
</dbReference>
<dbReference type="Proteomes" id="UP000324222">
    <property type="component" value="Unassembled WGS sequence"/>
</dbReference>
<reference evidence="1 2" key="1">
    <citation type="submission" date="2019-05" db="EMBL/GenBank/DDBJ databases">
        <title>Another draft genome of Portunus trituberculatus and its Hox gene families provides insights of decapod evolution.</title>
        <authorList>
            <person name="Jeong J.-H."/>
            <person name="Song I."/>
            <person name="Kim S."/>
            <person name="Choi T."/>
            <person name="Kim D."/>
            <person name="Ryu S."/>
            <person name="Kim W."/>
        </authorList>
    </citation>
    <scope>NUCLEOTIDE SEQUENCE [LARGE SCALE GENOMIC DNA]</scope>
    <source>
        <tissue evidence="1">Muscle</tissue>
    </source>
</reference>
<sequence length="60" mass="7058">MIPWSHESEKHKEAFFHEAETCTVLFQPLPLPLLSSVDRRDILGWRWLSDDVSDMGQDIF</sequence>
<evidence type="ECO:0000313" key="1">
    <source>
        <dbReference type="EMBL" id="MPC47216.1"/>
    </source>
</evidence>
<name>A0A5B7FP38_PORTR</name>
<dbReference type="AlphaFoldDB" id="A0A5B7FP38"/>
<evidence type="ECO:0000313" key="2">
    <source>
        <dbReference type="Proteomes" id="UP000324222"/>
    </source>
</evidence>
<gene>
    <name evidence="1" type="ORF">E2C01_040957</name>
</gene>
<comment type="caution">
    <text evidence="1">The sequence shown here is derived from an EMBL/GenBank/DDBJ whole genome shotgun (WGS) entry which is preliminary data.</text>
</comment>
<proteinExistence type="predicted"/>
<keyword evidence="2" id="KW-1185">Reference proteome</keyword>
<organism evidence="1 2">
    <name type="scientific">Portunus trituberculatus</name>
    <name type="common">Swimming crab</name>
    <name type="synonym">Neptunus trituberculatus</name>
    <dbReference type="NCBI Taxonomy" id="210409"/>
    <lineage>
        <taxon>Eukaryota</taxon>
        <taxon>Metazoa</taxon>
        <taxon>Ecdysozoa</taxon>
        <taxon>Arthropoda</taxon>
        <taxon>Crustacea</taxon>
        <taxon>Multicrustacea</taxon>
        <taxon>Malacostraca</taxon>
        <taxon>Eumalacostraca</taxon>
        <taxon>Eucarida</taxon>
        <taxon>Decapoda</taxon>
        <taxon>Pleocyemata</taxon>
        <taxon>Brachyura</taxon>
        <taxon>Eubrachyura</taxon>
        <taxon>Portunoidea</taxon>
        <taxon>Portunidae</taxon>
        <taxon>Portuninae</taxon>
        <taxon>Portunus</taxon>
    </lineage>
</organism>